<proteinExistence type="predicted"/>
<evidence type="ECO:0000256" key="1">
    <source>
        <dbReference type="SAM" id="Phobius"/>
    </source>
</evidence>
<reference evidence="5" key="1">
    <citation type="submission" date="2013-04" db="EMBL/GenBank/DDBJ databases">
        <title>Thioclava sp. 13D2W-2 Genome Sequencing.</title>
        <authorList>
            <person name="Lai Q."/>
            <person name="Li G."/>
            <person name="Shao Z."/>
        </authorList>
    </citation>
    <scope>NUCLEOTIDE SEQUENCE [LARGE SCALE GENOMIC DNA]</scope>
    <source>
        <strain evidence="5">13D2W-2</strain>
    </source>
</reference>
<organism evidence="4 5">
    <name type="scientific">Thioclava atlantica</name>
    <dbReference type="NCBI Taxonomy" id="1317124"/>
    <lineage>
        <taxon>Bacteria</taxon>
        <taxon>Pseudomonadati</taxon>
        <taxon>Pseudomonadota</taxon>
        <taxon>Alphaproteobacteria</taxon>
        <taxon>Rhodobacterales</taxon>
        <taxon>Paracoccaceae</taxon>
        <taxon>Thioclava</taxon>
    </lineage>
</organism>
<dbReference type="STRING" id="1317124.DW2_04955"/>
<comment type="caution">
    <text evidence="4">The sequence shown here is derived from an EMBL/GenBank/DDBJ whole genome shotgun (WGS) entry which is preliminary data.</text>
</comment>
<keyword evidence="2" id="KW-0732">Signal</keyword>
<evidence type="ECO:0000256" key="2">
    <source>
        <dbReference type="SAM" id="SignalP"/>
    </source>
</evidence>
<gene>
    <name evidence="4" type="ORF">DW2_04955</name>
</gene>
<dbReference type="EMBL" id="AQRC01000003">
    <property type="protein sequence ID" value="KFE35950.1"/>
    <property type="molecule type" value="Genomic_DNA"/>
</dbReference>
<accession>A0A085TZ03</accession>
<dbReference type="Gene3D" id="2.60.120.260">
    <property type="entry name" value="Galactose-binding domain-like"/>
    <property type="match status" value="1"/>
</dbReference>
<dbReference type="eggNOG" id="ENOG50347DH">
    <property type="taxonomic scope" value="Bacteria"/>
</dbReference>
<feature type="chain" id="PRO_5001797577" description="Ice-binding protein C-terminal domain-containing protein" evidence="2">
    <location>
        <begin position="24"/>
        <end position="234"/>
    </location>
</feature>
<keyword evidence="1" id="KW-0472">Membrane</keyword>
<feature type="transmembrane region" description="Helical" evidence="1">
    <location>
        <begin position="205"/>
        <end position="224"/>
    </location>
</feature>
<evidence type="ECO:0000313" key="5">
    <source>
        <dbReference type="Proteomes" id="UP000028607"/>
    </source>
</evidence>
<protein>
    <recommendedName>
        <fullName evidence="3">Ice-binding protein C-terminal domain-containing protein</fullName>
    </recommendedName>
</protein>
<feature type="signal peptide" evidence="2">
    <location>
        <begin position="1"/>
        <end position="23"/>
    </location>
</feature>
<keyword evidence="1" id="KW-0812">Transmembrane</keyword>
<keyword evidence="5" id="KW-1185">Reference proteome</keyword>
<dbReference type="Proteomes" id="UP000028607">
    <property type="component" value="Unassembled WGS sequence"/>
</dbReference>
<evidence type="ECO:0000313" key="4">
    <source>
        <dbReference type="EMBL" id="KFE35950.1"/>
    </source>
</evidence>
<keyword evidence="1" id="KW-1133">Transmembrane helix</keyword>
<evidence type="ECO:0000259" key="3">
    <source>
        <dbReference type="Pfam" id="PF07589"/>
    </source>
</evidence>
<feature type="domain" description="Ice-binding protein C-terminal" evidence="3">
    <location>
        <begin position="202"/>
        <end position="227"/>
    </location>
</feature>
<name>A0A085TZ03_9RHOB</name>
<dbReference type="OrthoDB" id="7844496at2"/>
<dbReference type="RefSeq" id="WP_162178885.1">
    <property type="nucleotide sequence ID" value="NZ_AQRC01000003.1"/>
</dbReference>
<dbReference type="AlphaFoldDB" id="A0A085TZ03"/>
<sequence length="234" mass="25086">MRFWKAVMGFVAASWLFAPAAQALSVDLISNGDFETGDLSGWTTAGNARGETFAVNEGTRNPHGPLRATEPLSGSYDALYVPRFSGAASLTQFFTVPDQVFSATFSFTERVGLWGFFDVSNHQFRVSVIDKIGDVISQVYSTASAGLQLGSGTPSDLSFDLTALMQANQGRTLGVQFELEAQHWSMNASLDNVSMMVETPAAVPLPPTIWMMLAGLGALGAMGWKRRRSGGQSA</sequence>
<dbReference type="InterPro" id="IPR013424">
    <property type="entry name" value="Ice-binding_C"/>
</dbReference>
<dbReference type="PATRIC" id="fig|1317124.6.peg.1009"/>
<reference evidence="4 5" key="2">
    <citation type="journal article" date="2015" name="Antonie Van Leeuwenhoek">
        <title>Thioclava indica sp. nov., isolated from surface seawater of the Indian Ocean.</title>
        <authorList>
            <person name="Liu Y."/>
            <person name="Lai Q."/>
            <person name="Du J."/>
            <person name="Xu H."/>
            <person name="Jiang L."/>
            <person name="Shao Z."/>
        </authorList>
    </citation>
    <scope>NUCLEOTIDE SEQUENCE [LARGE SCALE GENOMIC DNA]</scope>
    <source>
        <strain evidence="4 5">13D2W-2</strain>
    </source>
</reference>
<dbReference type="Pfam" id="PF07589">
    <property type="entry name" value="PEP-CTERM"/>
    <property type="match status" value="1"/>
</dbReference>